<evidence type="ECO:0000313" key="9">
    <source>
        <dbReference type="EMBL" id="KAF2074769.1"/>
    </source>
</evidence>
<evidence type="ECO:0000259" key="8">
    <source>
        <dbReference type="Pfam" id="PF05199"/>
    </source>
</evidence>
<dbReference type="Pfam" id="PF05199">
    <property type="entry name" value="GMC_oxred_C"/>
    <property type="match status" value="1"/>
</dbReference>
<keyword evidence="4 5" id="KW-0274">FAD</keyword>
<dbReference type="PANTHER" id="PTHR11552:SF147">
    <property type="entry name" value="CHOLINE DEHYDROGENASE, MITOCHONDRIAL"/>
    <property type="match status" value="1"/>
</dbReference>
<dbReference type="Pfam" id="PF00732">
    <property type="entry name" value="GMC_oxred_N"/>
    <property type="match status" value="1"/>
</dbReference>
<name>A0A8J4PYZ7_9MYCE</name>
<evidence type="ECO:0000256" key="5">
    <source>
        <dbReference type="PIRSR" id="PIRSR000137-2"/>
    </source>
</evidence>
<reference evidence="9" key="1">
    <citation type="submission" date="2020-01" db="EMBL/GenBank/DDBJ databases">
        <title>Development of genomics and gene disruption for Polysphondylium violaceum indicates a role for the polyketide synthase stlB in stalk morphogenesis.</title>
        <authorList>
            <person name="Narita B."/>
            <person name="Kawabe Y."/>
            <person name="Kin K."/>
            <person name="Saito T."/>
            <person name="Gibbs R."/>
            <person name="Kuspa A."/>
            <person name="Muzny D."/>
            <person name="Queller D."/>
            <person name="Richards S."/>
            <person name="Strassman J."/>
            <person name="Sucgang R."/>
            <person name="Worley K."/>
            <person name="Schaap P."/>
        </authorList>
    </citation>
    <scope>NUCLEOTIDE SEQUENCE</scope>
    <source>
        <strain evidence="9">QSvi11</strain>
    </source>
</reference>
<feature type="domain" description="Glucose-methanol-choline oxidoreductase C-terminal" evidence="8">
    <location>
        <begin position="419"/>
        <end position="557"/>
    </location>
</feature>
<dbReference type="PIRSF" id="PIRSF000137">
    <property type="entry name" value="Alcohol_oxidase"/>
    <property type="match status" value="1"/>
</dbReference>
<feature type="signal peptide" evidence="6">
    <location>
        <begin position="1"/>
        <end position="22"/>
    </location>
</feature>
<dbReference type="PANTHER" id="PTHR11552">
    <property type="entry name" value="GLUCOSE-METHANOL-CHOLINE GMC OXIDOREDUCTASE"/>
    <property type="match status" value="1"/>
</dbReference>
<dbReference type="SUPFAM" id="SSF51905">
    <property type="entry name" value="FAD/NAD(P)-binding domain"/>
    <property type="match status" value="1"/>
</dbReference>
<comment type="cofactor">
    <cofactor evidence="1 5">
        <name>FAD</name>
        <dbReference type="ChEBI" id="CHEBI:57692"/>
    </cofactor>
</comment>
<evidence type="ECO:0000256" key="3">
    <source>
        <dbReference type="ARBA" id="ARBA00022630"/>
    </source>
</evidence>
<evidence type="ECO:0000259" key="7">
    <source>
        <dbReference type="Pfam" id="PF00732"/>
    </source>
</evidence>
<feature type="domain" description="Glucose-methanol-choline oxidoreductase N-terminal" evidence="7">
    <location>
        <begin position="55"/>
        <end position="344"/>
    </location>
</feature>
<evidence type="ECO:0000256" key="1">
    <source>
        <dbReference type="ARBA" id="ARBA00001974"/>
    </source>
</evidence>
<organism evidence="9 10">
    <name type="scientific">Polysphondylium violaceum</name>
    <dbReference type="NCBI Taxonomy" id="133409"/>
    <lineage>
        <taxon>Eukaryota</taxon>
        <taxon>Amoebozoa</taxon>
        <taxon>Evosea</taxon>
        <taxon>Eumycetozoa</taxon>
        <taxon>Dictyostelia</taxon>
        <taxon>Dictyosteliales</taxon>
        <taxon>Dictyosteliaceae</taxon>
        <taxon>Polysphondylium</taxon>
    </lineage>
</organism>
<feature type="binding site" evidence="5">
    <location>
        <position position="134"/>
    </location>
    <ligand>
        <name>FAD</name>
        <dbReference type="ChEBI" id="CHEBI:57692"/>
    </ligand>
</feature>
<accession>A0A8J4PYZ7</accession>
<feature type="chain" id="PRO_5035243669" description="Glucose-methanol-choline oxidoreductase N-terminal domain-containing protein" evidence="6">
    <location>
        <begin position="23"/>
        <end position="569"/>
    </location>
</feature>
<gene>
    <name evidence="9" type="ORF">CYY_003915</name>
</gene>
<dbReference type="Gene3D" id="3.50.50.60">
    <property type="entry name" value="FAD/NAD(P)-binding domain"/>
    <property type="match status" value="2"/>
</dbReference>
<dbReference type="InterPro" id="IPR012132">
    <property type="entry name" value="GMC_OxRdtase"/>
</dbReference>
<dbReference type="InterPro" id="IPR036188">
    <property type="entry name" value="FAD/NAD-bd_sf"/>
</dbReference>
<dbReference type="InterPro" id="IPR007867">
    <property type="entry name" value="GMC_OxRtase_C"/>
</dbReference>
<dbReference type="InterPro" id="IPR000172">
    <property type="entry name" value="GMC_OxRdtase_N"/>
</dbReference>
<dbReference type="Proteomes" id="UP000695562">
    <property type="component" value="Unassembled WGS sequence"/>
</dbReference>
<dbReference type="Gene3D" id="3.30.560.10">
    <property type="entry name" value="Glucose Oxidase, domain 3"/>
    <property type="match status" value="2"/>
</dbReference>
<evidence type="ECO:0000313" key="10">
    <source>
        <dbReference type="Proteomes" id="UP000695562"/>
    </source>
</evidence>
<protein>
    <recommendedName>
        <fullName evidence="11">Glucose-methanol-choline oxidoreductase N-terminal domain-containing protein</fullName>
    </recommendedName>
</protein>
<evidence type="ECO:0008006" key="11">
    <source>
        <dbReference type="Google" id="ProtNLM"/>
    </source>
</evidence>
<evidence type="ECO:0000256" key="2">
    <source>
        <dbReference type="ARBA" id="ARBA00010790"/>
    </source>
</evidence>
<keyword evidence="10" id="KW-1185">Reference proteome</keyword>
<evidence type="ECO:0000256" key="6">
    <source>
        <dbReference type="SAM" id="SignalP"/>
    </source>
</evidence>
<keyword evidence="6" id="KW-0732">Signal</keyword>
<comment type="similarity">
    <text evidence="2">Belongs to the GMC oxidoreductase family.</text>
</comment>
<feature type="binding site" evidence="5">
    <location>
        <position position="130"/>
    </location>
    <ligand>
        <name>FAD</name>
        <dbReference type="ChEBI" id="CHEBI:57692"/>
    </ligand>
</feature>
<dbReference type="GO" id="GO:0016614">
    <property type="term" value="F:oxidoreductase activity, acting on CH-OH group of donors"/>
    <property type="evidence" value="ECO:0007669"/>
    <property type="project" value="InterPro"/>
</dbReference>
<dbReference type="EMBL" id="AJWJ01000130">
    <property type="protein sequence ID" value="KAF2074769.1"/>
    <property type="molecule type" value="Genomic_DNA"/>
</dbReference>
<comment type="caution">
    <text evidence="9">The sequence shown here is derived from an EMBL/GenBank/DDBJ whole genome shotgun (WGS) entry which is preliminary data.</text>
</comment>
<dbReference type="OrthoDB" id="20088at2759"/>
<keyword evidence="3" id="KW-0285">Flavoprotein</keyword>
<dbReference type="AlphaFoldDB" id="A0A8J4PYZ7"/>
<dbReference type="GO" id="GO:0050660">
    <property type="term" value="F:flavin adenine dinucleotide binding"/>
    <property type="evidence" value="ECO:0007669"/>
    <property type="project" value="InterPro"/>
</dbReference>
<evidence type="ECO:0000256" key="4">
    <source>
        <dbReference type="ARBA" id="ARBA00022827"/>
    </source>
</evidence>
<sequence>MRFKIRIIFFLVFVFFNNLISGVDNISGVNLDYDKDSDRIFFYSNGGQPDEVLYYDYVILGAGSAGSVVASKLADDPNNTVLLVEEGVWDTIFPNIWDTNTNWNLNTNPAIIQTYPNSSNKSMDYMVGKVIGGTNSINSMIVMGGSHENYEDWSNTTENPLLNWENSKSALEDIMVRFDFYRLPQKREFFMEIKDALKTIGYSFNPYPLRNGVHRGSFSDRMYMMKYDYVTNTTKRQTSFGQYVRKDKQLGKKNLDIMTGEKAIKHHFVKGKKNTIRVKGVLLSNIGVKRTRYINIAREIVLSMGAIKTSQWLQLNGIGNRDHLESIGIKSVIDSPGVGVGLKDEILIPYKGRPLSDQYKNNVDLPKRVSYYDGFQVNGPTIGKNFTHSTSSDYILNLDINKNGFICDIQSSSGLGTNDKGFVKIISNDHTKAPEISINIDDSQEKLDIFLDALKECRSLEQYFVDIGILSHTIYGPSIPVDVGNESTTDLIDYIKKEFQFLNYPCCSVKSGAKNNPFAPLDGKFKVKGVSNLRVVDASSLPKPTSGPPNVPIIALATQVSQMILNEND</sequence>
<proteinExistence type="inferred from homology"/>